<dbReference type="Pfam" id="PF13173">
    <property type="entry name" value="AAA_14"/>
    <property type="match status" value="1"/>
</dbReference>
<evidence type="ECO:0000259" key="1">
    <source>
        <dbReference type="SMART" id="SM00382"/>
    </source>
</evidence>
<dbReference type="PANTHER" id="PTHR43566">
    <property type="entry name" value="CONSERVED PROTEIN"/>
    <property type="match status" value="1"/>
</dbReference>
<gene>
    <name evidence="2" type="ORF">SAMN06295967_10825</name>
</gene>
<reference evidence="3" key="1">
    <citation type="submission" date="2017-06" db="EMBL/GenBank/DDBJ databases">
        <authorList>
            <person name="Varghese N."/>
            <person name="Submissions S."/>
        </authorList>
    </citation>
    <scope>NUCLEOTIDE SEQUENCE [LARGE SCALE GENOMIC DNA]</scope>
    <source>
        <strain evidence="3">5C</strain>
    </source>
</reference>
<dbReference type="AlphaFoldDB" id="A0A239DTF1"/>
<dbReference type="InterPro" id="IPR003593">
    <property type="entry name" value="AAA+_ATPase"/>
</dbReference>
<organism evidence="2 3">
    <name type="scientific">Belliella buryatensis</name>
    <dbReference type="NCBI Taxonomy" id="1500549"/>
    <lineage>
        <taxon>Bacteria</taxon>
        <taxon>Pseudomonadati</taxon>
        <taxon>Bacteroidota</taxon>
        <taxon>Cytophagia</taxon>
        <taxon>Cytophagales</taxon>
        <taxon>Cyclobacteriaceae</taxon>
        <taxon>Belliella</taxon>
    </lineage>
</organism>
<protein>
    <recommendedName>
        <fullName evidence="1">AAA+ ATPase domain-containing protein</fullName>
    </recommendedName>
</protein>
<dbReference type="EMBL" id="FZOK01000008">
    <property type="protein sequence ID" value="SNS35776.1"/>
    <property type="molecule type" value="Genomic_DNA"/>
</dbReference>
<feature type="domain" description="AAA+ ATPase" evidence="1">
    <location>
        <begin position="46"/>
        <end position="192"/>
    </location>
</feature>
<keyword evidence="3" id="KW-1185">Reference proteome</keyword>
<evidence type="ECO:0000313" key="3">
    <source>
        <dbReference type="Proteomes" id="UP000198480"/>
    </source>
</evidence>
<sequence length="405" mass="46773">MLIFDRNRRITCLFSVMIEELHIFASNDLEMITRVIESEIKIRLNQGKVLLVLGPRQVGKTTLLRQLIEREKLDVLWLNCDNPDDRDDLEDVTITRLKSLIGSHTLVVIDEAQRVKNIGLTLKLIADGMPGVQVIASGSSALELANEIKEPLTGRKRELSLYPISTGEMIAHSSQREERRMLDTRLIYGFYPEVVNKPSEAEEILEELTSSYLYKDILTLDQVRKPVILQKLLLALALQVGSEVTFNELGNTIGIDKETAEKYIDLLEKSYVIFKMNSFSRNMRREIKKGKKIYFWDNGVRNAIINNFNALSLRNDVGALWENFIISERMKFLHYNRIKTNVYFWRTTTGMELDWLEEKGGAIHAFEAKWNPKRRSSFPSGFEEAYPNTVFHQVSPDNYMDFLTV</sequence>
<dbReference type="PANTHER" id="PTHR43566:SF1">
    <property type="entry name" value="AAA+ ATPASE DOMAIN-CONTAINING PROTEIN"/>
    <property type="match status" value="1"/>
</dbReference>
<accession>A0A239DTF1</accession>
<name>A0A239DTF1_9BACT</name>
<dbReference type="Gene3D" id="3.40.50.300">
    <property type="entry name" value="P-loop containing nucleotide triphosphate hydrolases"/>
    <property type="match status" value="1"/>
</dbReference>
<evidence type="ECO:0000313" key="2">
    <source>
        <dbReference type="EMBL" id="SNS35776.1"/>
    </source>
</evidence>
<dbReference type="InterPro" id="IPR041682">
    <property type="entry name" value="AAA_14"/>
</dbReference>
<dbReference type="Pfam" id="PF13635">
    <property type="entry name" value="DUF4143"/>
    <property type="match status" value="1"/>
</dbReference>
<dbReference type="InterPro" id="IPR025420">
    <property type="entry name" value="DUF4143"/>
</dbReference>
<proteinExistence type="predicted"/>
<dbReference type="InterPro" id="IPR027417">
    <property type="entry name" value="P-loop_NTPase"/>
</dbReference>
<dbReference type="SMART" id="SM00382">
    <property type="entry name" value="AAA"/>
    <property type="match status" value="1"/>
</dbReference>
<dbReference type="Proteomes" id="UP000198480">
    <property type="component" value="Unassembled WGS sequence"/>
</dbReference>
<dbReference type="SUPFAM" id="SSF52540">
    <property type="entry name" value="P-loop containing nucleoside triphosphate hydrolases"/>
    <property type="match status" value="1"/>
</dbReference>